<dbReference type="Proteomes" id="UP001156706">
    <property type="component" value="Unassembled WGS sequence"/>
</dbReference>
<name>A0ABQ5YDU0_9NEIS</name>
<organism evidence="6 7">
    <name type="scientific">Chitinimonas prasina</name>
    <dbReference type="NCBI Taxonomy" id="1434937"/>
    <lineage>
        <taxon>Bacteria</taxon>
        <taxon>Pseudomonadati</taxon>
        <taxon>Pseudomonadota</taxon>
        <taxon>Betaproteobacteria</taxon>
        <taxon>Neisseriales</taxon>
        <taxon>Chitinibacteraceae</taxon>
        <taxon>Chitinimonas</taxon>
    </lineage>
</organism>
<dbReference type="Gene3D" id="1.10.10.60">
    <property type="entry name" value="Homeodomain-like"/>
    <property type="match status" value="1"/>
</dbReference>
<accession>A0ABQ5YDU0</accession>
<feature type="compositionally biased region" description="Basic and acidic residues" evidence="4">
    <location>
        <begin position="309"/>
        <end position="321"/>
    </location>
</feature>
<dbReference type="PROSITE" id="PS00041">
    <property type="entry name" value="HTH_ARAC_FAMILY_1"/>
    <property type="match status" value="1"/>
</dbReference>
<dbReference type="PANTHER" id="PTHR43280:SF28">
    <property type="entry name" value="HTH-TYPE TRANSCRIPTIONAL ACTIVATOR RHAS"/>
    <property type="match status" value="1"/>
</dbReference>
<feature type="region of interest" description="Disordered" evidence="4">
    <location>
        <begin position="306"/>
        <end position="335"/>
    </location>
</feature>
<evidence type="ECO:0000313" key="6">
    <source>
        <dbReference type="EMBL" id="GLR13131.1"/>
    </source>
</evidence>
<keyword evidence="2" id="KW-0238">DNA-binding</keyword>
<dbReference type="InterPro" id="IPR018060">
    <property type="entry name" value="HTH_AraC"/>
</dbReference>
<protein>
    <submittedName>
        <fullName evidence="6">HTH-type transcriptional regulator ArgR</fullName>
    </submittedName>
</protein>
<keyword evidence="3" id="KW-0804">Transcription</keyword>
<keyword evidence="1" id="KW-0805">Transcription regulation</keyword>
<dbReference type="SUPFAM" id="SSF46689">
    <property type="entry name" value="Homeodomain-like"/>
    <property type="match status" value="2"/>
</dbReference>
<dbReference type="InterPro" id="IPR029062">
    <property type="entry name" value="Class_I_gatase-like"/>
</dbReference>
<evidence type="ECO:0000256" key="3">
    <source>
        <dbReference type="ARBA" id="ARBA00023163"/>
    </source>
</evidence>
<feature type="domain" description="HTH araC/xylS-type" evidence="5">
    <location>
        <begin position="223"/>
        <end position="321"/>
    </location>
</feature>
<dbReference type="InterPro" id="IPR009057">
    <property type="entry name" value="Homeodomain-like_sf"/>
</dbReference>
<feature type="compositionally biased region" description="Polar residues" evidence="4">
    <location>
        <begin position="323"/>
        <end position="335"/>
    </location>
</feature>
<keyword evidence="7" id="KW-1185">Reference proteome</keyword>
<dbReference type="SMART" id="SM00342">
    <property type="entry name" value="HTH_ARAC"/>
    <property type="match status" value="1"/>
</dbReference>
<evidence type="ECO:0000256" key="1">
    <source>
        <dbReference type="ARBA" id="ARBA00023015"/>
    </source>
</evidence>
<dbReference type="SUPFAM" id="SSF52317">
    <property type="entry name" value="Class I glutamine amidotransferase-like"/>
    <property type="match status" value="1"/>
</dbReference>
<evidence type="ECO:0000313" key="7">
    <source>
        <dbReference type="Proteomes" id="UP001156706"/>
    </source>
</evidence>
<dbReference type="Gene3D" id="3.40.50.880">
    <property type="match status" value="1"/>
</dbReference>
<dbReference type="Pfam" id="PF12833">
    <property type="entry name" value="HTH_18"/>
    <property type="match status" value="1"/>
</dbReference>
<sequence length="335" mass="36957">MFDYAEKPATQTLSVLLLPGFSASELGLLLDCSGEINRLTGSVLYQVRLLSQDGNPVMSRHGRLQVVDAVFDPAQALAVLFVAASDLPKPLSMTDPVVSGLAQLGRQRCLLGAWHAGAFWLAAAGLLNGCRATLHWSLLEVFSERYPQVVASTALFEVDRDRATCGGGVAVVDLFLHLAARQHGADLMASVAENLLLERIRGRDDRQRIPLKNRVGSNQPKLVQAVMLMEANLEEPLTTDEIAQHVCVSRRQLERLFKQHLDSVPSQYYLELRLNRARQMLRQTAKSIIQIGLSCGFSSGPHFSSAYRNHFDTTPREDRQRGTVKSESQDTPSSP</sequence>
<reference evidence="7" key="1">
    <citation type="journal article" date="2019" name="Int. J. Syst. Evol. Microbiol.">
        <title>The Global Catalogue of Microorganisms (GCM) 10K type strain sequencing project: providing services to taxonomists for standard genome sequencing and annotation.</title>
        <authorList>
            <consortium name="The Broad Institute Genomics Platform"/>
            <consortium name="The Broad Institute Genome Sequencing Center for Infectious Disease"/>
            <person name="Wu L."/>
            <person name="Ma J."/>
        </authorList>
    </citation>
    <scope>NUCLEOTIDE SEQUENCE [LARGE SCALE GENOMIC DNA]</scope>
    <source>
        <strain evidence="7">NBRC 110044</strain>
    </source>
</reference>
<dbReference type="PROSITE" id="PS01124">
    <property type="entry name" value="HTH_ARAC_FAMILY_2"/>
    <property type="match status" value="1"/>
</dbReference>
<dbReference type="EMBL" id="BSOG01000002">
    <property type="protein sequence ID" value="GLR13131.1"/>
    <property type="molecule type" value="Genomic_DNA"/>
</dbReference>
<dbReference type="RefSeq" id="WP_284196242.1">
    <property type="nucleotide sequence ID" value="NZ_BSOG01000002.1"/>
</dbReference>
<evidence type="ECO:0000256" key="2">
    <source>
        <dbReference type="ARBA" id="ARBA00023125"/>
    </source>
</evidence>
<comment type="caution">
    <text evidence="6">The sequence shown here is derived from an EMBL/GenBank/DDBJ whole genome shotgun (WGS) entry which is preliminary data.</text>
</comment>
<proteinExistence type="predicted"/>
<evidence type="ECO:0000259" key="5">
    <source>
        <dbReference type="PROSITE" id="PS01124"/>
    </source>
</evidence>
<evidence type="ECO:0000256" key="4">
    <source>
        <dbReference type="SAM" id="MobiDB-lite"/>
    </source>
</evidence>
<dbReference type="PANTHER" id="PTHR43280">
    <property type="entry name" value="ARAC-FAMILY TRANSCRIPTIONAL REGULATOR"/>
    <property type="match status" value="1"/>
</dbReference>
<dbReference type="CDD" id="cd03136">
    <property type="entry name" value="GATase1_AraC_ArgR_like"/>
    <property type="match status" value="1"/>
</dbReference>
<dbReference type="InterPro" id="IPR018062">
    <property type="entry name" value="HTH_AraC-typ_CS"/>
</dbReference>
<gene>
    <name evidence="6" type="primary">argR</name>
    <name evidence="6" type="ORF">GCM10007907_19210</name>
</gene>